<evidence type="ECO:0000313" key="3">
    <source>
        <dbReference type="Proteomes" id="UP000593576"/>
    </source>
</evidence>
<protein>
    <submittedName>
        <fullName evidence="2">Uncharacterized protein</fullName>
    </submittedName>
</protein>
<accession>A0A7J9MS60</accession>
<dbReference type="Proteomes" id="UP000593576">
    <property type="component" value="Unassembled WGS sequence"/>
</dbReference>
<keyword evidence="3" id="KW-1185">Reference proteome</keyword>
<proteinExistence type="predicted"/>
<dbReference type="EMBL" id="JABFAF010000013">
    <property type="protein sequence ID" value="MBA0873586.1"/>
    <property type="molecule type" value="Genomic_DNA"/>
</dbReference>
<comment type="caution">
    <text evidence="2">The sequence shown here is derived from an EMBL/GenBank/DDBJ whole genome shotgun (WGS) entry which is preliminary data.</text>
</comment>
<name>A0A7J9MS60_GOSSC</name>
<evidence type="ECO:0000313" key="2">
    <source>
        <dbReference type="EMBL" id="MBA0873586.1"/>
    </source>
</evidence>
<sequence length="90" mass="9998">MYDHTFCPIQLTNGAKKLELGWDISLREPTRRATTKFNHILGFNLEGNSNLISRQDVGSSSGSGKDSMEKYSGNNPIEGLDGKKRLRVSI</sequence>
<feature type="region of interest" description="Disordered" evidence="1">
    <location>
        <begin position="51"/>
        <end position="90"/>
    </location>
</feature>
<dbReference type="AlphaFoldDB" id="A0A7J9MS60"/>
<gene>
    <name evidence="2" type="ORF">Goshw_004181</name>
</gene>
<reference evidence="2 3" key="1">
    <citation type="journal article" date="2019" name="Genome Biol. Evol.">
        <title>Insights into the evolution of the New World diploid cottons (Gossypium, subgenus Houzingenia) based on genome sequencing.</title>
        <authorList>
            <person name="Grover C.E."/>
            <person name="Arick M.A. 2nd"/>
            <person name="Thrash A."/>
            <person name="Conover J.L."/>
            <person name="Sanders W.S."/>
            <person name="Peterson D.G."/>
            <person name="Frelichowski J.E."/>
            <person name="Scheffler J.A."/>
            <person name="Scheffler B.E."/>
            <person name="Wendel J.F."/>
        </authorList>
    </citation>
    <scope>NUCLEOTIDE SEQUENCE [LARGE SCALE GENOMIC DNA]</scope>
    <source>
        <strain evidence="2">1</strain>
        <tissue evidence="2">Leaf</tissue>
    </source>
</reference>
<evidence type="ECO:0000256" key="1">
    <source>
        <dbReference type="SAM" id="MobiDB-lite"/>
    </source>
</evidence>
<organism evidence="2 3">
    <name type="scientific">Gossypium schwendimanii</name>
    <name type="common">Cotton</name>
    <dbReference type="NCBI Taxonomy" id="34291"/>
    <lineage>
        <taxon>Eukaryota</taxon>
        <taxon>Viridiplantae</taxon>
        <taxon>Streptophyta</taxon>
        <taxon>Embryophyta</taxon>
        <taxon>Tracheophyta</taxon>
        <taxon>Spermatophyta</taxon>
        <taxon>Magnoliopsida</taxon>
        <taxon>eudicotyledons</taxon>
        <taxon>Gunneridae</taxon>
        <taxon>Pentapetalae</taxon>
        <taxon>rosids</taxon>
        <taxon>malvids</taxon>
        <taxon>Malvales</taxon>
        <taxon>Malvaceae</taxon>
        <taxon>Malvoideae</taxon>
        <taxon>Gossypium</taxon>
    </lineage>
</organism>